<reference evidence="2 3" key="1">
    <citation type="journal article" date="2018" name="Nat. Ecol. Evol.">
        <title>Pezizomycetes genomes reveal the molecular basis of ectomycorrhizal truffle lifestyle.</title>
        <authorList>
            <person name="Murat C."/>
            <person name="Payen T."/>
            <person name="Noel B."/>
            <person name="Kuo A."/>
            <person name="Morin E."/>
            <person name="Chen J."/>
            <person name="Kohler A."/>
            <person name="Krizsan K."/>
            <person name="Balestrini R."/>
            <person name="Da Silva C."/>
            <person name="Montanini B."/>
            <person name="Hainaut M."/>
            <person name="Levati E."/>
            <person name="Barry K.W."/>
            <person name="Belfiori B."/>
            <person name="Cichocki N."/>
            <person name="Clum A."/>
            <person name="Dockter R.B."/>
            <person name="Fauchery L."/>
            <person name="Guy J."/>
            <person name="Iotti M."/>
            <person name="Le Tacon F."/>
            <person name="Lindquist E.A."/>
            <person name="Lipzen A."/>
            <person name="Malagnac F."/>
            <person name="Mello A."/>
            <person name="Molinier V."/>
            <person name="Miyauchi S."/>
            <person name="Poulain J."/>
            <person name="Riccioni C."/>
            <person name="Rubini A."/>
            <person name="Sitrit Y."/>
            <person name="Splivallo R."/>
            <person name="Traeger S."/>
            <person name="Wang M."/>
            <person name="Zifcakova L."/>
            <person name="Wipf D."/>
            <person name="Zambonelli A."/>
            <person name="Paolocci F."/>
            <person name="Nowrousian M."/>
            <person name="Ottonello S."/>
            <person name="Baldrian P."/>
            <person name="Spatafora J.W."/>
            <person name="Henrissat B."/>
            <person name="Nagy L.G."/>
            <person name="Aury J.M."/>
            <person name="Wincker P."/>
            <person name="Grigoriev I.V."/>
            <person name="Bonfante P."/>
            <person name="Martin F.M."/>
        </authorList>
    </citation>
    <scope>NUCLEOTIDE SEQUENCE [LARGE SCALE GENOMIC DNA]</scope>
    <source>
        <strain evidence="2 3">ATCC MYA-4762</strain>
    </source>
</reference>
<dbReference type="STRING" id="1051890.A0A3N4LN36"/>
<evidence type="ECO:0000256" key="1">
    <source>
        <dbReference type="SAM" id="MobiDB-lite"/>
    </source>
</evidence>
<proteinExistence type="predicted"/>
<organism evidence="2 3">
    <name type="scientific">Terfezia boudieri ATCC MYA-4762</name>
    <dbReference type="NCBI Taxonomy" id="1051890"/>
    <lineage>
        <taxon>Eukaryota</taxon>
        <taxon>Fungi</taxon>
        <taxon>Dikarya</taxon>
        <taxon>Ascomycota</taxon>
        <taxon>Pezizomycotina</taxon>
        <taxon>Pezizomycetes</taxon>
        <taxon>Pezizales</taxon>
        <taxon>Pezizaceae</taxon>
        <taxon>Terfezia</taxon>
    </lineage>
</organism>
<dbReference type="AlphaFoldDB" id="A0A3N4LN36"/>
<dbReference type="Proteomes" id="UP000267821">
    <property type="component" value="Unassembled WGS sequence"/>
</dbReference>
<feature type="compositionally biased region" description="Basic and acidic residues" evidence="1">
    <location>
        <begin position="160"/>
        <end position="169"/>
    </location>
</feature>
<accession>A0A3N4LN36</accession>
<keyword evidence="3" id="KW-1185">Reference proteome</keyword>
<name>A0A3N4LN36_9PEZI</name>
<evidence type="ECO:0000313" key="3">
    <source>
        <dbReference type="Proteomes" id="UP000267821"/>
    </source>
</evidence>
<gene>
    <name evidence="2" type="ORF">L211DRAFT_192119</name>
</gene>
<protein>
    <submittedName>
        <fullName evidence="2">Uncharacterized protein</fullName>
    </submittedName>
</protein>
<dbReference type="EMBL" id="ML121542">
    <property type="protein sequence ID" value="RPB24323.1"/>
    <property type="molecule type" value="Genomic_DNA"/>
</dbReference>
<dbReference type="PANTHER" id="PTHR39609:SF1">
    <property type="entry name" value="RFEG"/>
    <property type="match status" value="1"/>
</dbReference>
<feature type="region of interest" description="Disordered" evidence="1">
    <location>
        <begin position="156"/>
        <end position="176"/>
    </location>
</feature>
<dbReference type="InParanoid" id="A0A3N4LN36"/>
<dbReference type="OrthoDB" id="4146887at2759"/>
<evidence type="ECO:0000313" key="2">
    <source>
        <dbReference type="EMBL" id="RPB24323.1"/>
    </source>
</evidence>
<sequence>MSVPEYQGQFYISAEGISRDVITTDICRYLGNNARVRPNTDANGKIIGYWYCAYRALTDEMVRSLQEDSARWQREKDRNYKQGVSGTYEHSNSRTYHQDHIPMQVPMSISMQSHPSQITPQVTSTHDKPDSERYVYDSQGNPYYDLKYKVYLTQPPPAARSEETPRVHATEPPATGYWAADPASGKQYSEPPAVLAHPASAPTAGYWALDPTSGKQYYIVNGRAQWAP</sequence>
<dbReference type="PANTHER" id="PTHR39609">
    <property type="entry name" value="RFEG-RELATED"/>
    <property type="match status" value="1"/>
</dbReference>